<dbReference type="GO" id="GO:0005634">
    <property type="term" value="C:nucleus"/>
    <property type="evidence" value="ECO:0007669"/>
    <property type="project" value="TreeGrafter"/>
</dbReference>
<evidence type="ECO:0000313" key="4">
    <source>
        <dbReference type="EMBL" id="CAI3989232.1"/>
    </source>
</evidence>
<dbReference type="SMART" id="SM00360">
    <property type="entry name" value="RRM"/>
    <property type="match status" value="3"/>
</dbReference>
<dbReference type="EMBL" id="CAMXCT010001347">
    <property type="protein sequence ID" value="CAI3989232.1"/>
    <property type="molecule type" value="Genomic_DNA"/>
</dbReference>
<feature type="domain" description="RRM" evidence="3">
    <location>
        <begin position="81"/>
        <end position="154"/>
    </location>
</feature>
<dbReference type="GO" id="GO:0005737">
    <property type="term" value="C:cytoplasm"/>
    <property type="evidence" value="ECO:0007669"/>
    <property type="project" value="TreeGrafter"/>
</dbReference>
<sequence length="273" mass="29928">MADRVFVRGFDYGTEEDAIRAHFQQAGPVSSVELWGKGAAIVTFSAPAAAEAAVKLDRSIIPGNSRFVEVKLDDDPQSSRCRVFVRGFDFGTTDEQLESHCSQAGQIVKVQWCSKGSAIVTYSTPAEAQQAINTLNRSTIPGNSRFVDVMIKEDGNGFFERRMKGMPGAMFWFANLARYWGKGKGKGSKGRKEDPPGSGRVFVRGFDFGTTDEQLQSHMSAAGEVADMHWVTRGSAVVIFKDAESAKKATETLHKSVIPNNSRYIDVILKDSE</sequence>
<dbReference type="PANTHER" id="PTHR23003:SF3">
    <property type="entry name" value="FI21236P1-RELATED"/>
    <property type="match status" value="1"/>
</dbReference>
<proteinExistence type="predicted"/>
<evidence type="ECO:0000256" key="1">
    <source>
        <dbReference type="ARBA" id="ARBA00022884"/>
    </source>
</evidence>
<dbReference type="EMBL" id="CAMXCT030001347">
    <property type="protein sequence ID" value="CAL4776544.1"/>
    <property type="molecule type" value="Genomic_DNA"/>
</dbReference>
<dbReference type="InterPro" id="IPR035979">
    <property type="entry name" value="RBD_domain_sf"/>
</dbReference>
<dbReference type="InterPro" id="IPR000504">
    <property type="entry name" value="RRM_dom"/>
</dbReference>
<gene>
    <name evidence="4" type="ORF">C1SCF055_LOCUS16322</name>
</gene>
<keyword evidence="6" id="KW-1185">Reference proteome</keyword>
<evidence type="ECO:0000313" key="5">
    <source>
        <dbReference type="EMBL" id="CAL4776544.1"/>
    </source>
</evidence>
<comment type="caution">
    <text evidence="4">The sequence shown here is derived from an EMBL/GenBank/DDBJ whole genome shotgun (WGS) entry which is preliminary data.</text>
</comment>
<dbReference type="InterPro" id="IPR050374">
    <property type="entry name" value="RRT5_SRSF_SR"/>
</dbReference>
<dbReference type="OrthoDB" id="436425at2759"/>
<dbReference type="AlphaFoldDB" id="A0A9P1CDN0"/>
<dbReference type="Pfam" id="PF00076">
    <property type="entry name" value="RRM_1"/>
    <property type="match status" value="3"/>
</dbReference>
<reference evidence="5 6" key="2">
    <citation type="submission" date="2024-05" db="EMBL/GenBank/DDBJ databases">
        <authorList>
            <person name="Chen Y."/>
            <person name="Shah S."/>
            <person name="Dougan E. K."/>
            <person name="Thang M."/>
            <person name="Chan C."/>
        </authorList>
    </citation>
    <scope>NUCLEOTIDE SEQUENCE [LARGE SCALE GENOMIC DNA]</scope>
</reference>
<dbReference type="Proteomes" id="UP001152797">
    <property type="component" value="Unassembled WGS sequence"/>
</dbReference>
<protein>
    <recommendedName>
        <fullName evidence="3">RRM domain-containing protein</fullName>
    </recommendedName>
</protein>
<dbReference type="PANTHER" id="PTHR23003">
    <property type="entry name" value="RNA RECOGNITION MOTIF RRM DOMAIN CONTAINING PROTEIN"/>
    <property type="match status" value="1"/>
</dbReference>
<name>A0A9P1CDN0_9DINO</name>
<dbReference type="Gene3D" id="3.30.70.330">
    <property type="match status" value="3"/>
</dbReference>
<reference evidence="4" key="1">
    <citation type="submission" date="2022-10" db="EMBL/GenBank/DDBJ databases">
        <authorList>
            <person name="Chen Y."/>
            <person name="Dougan E. K."/>
            <person name="Chan C."/>
            <person name="Rhodes N."/>
            <person name="Thang M."/>
        </authorList>
    </citation>
    <scope>NUCLEOTIDE SEQUENCE</scope>
</reference>
<organism evidence="4">
    <name type="scientific">Cladocopium goreaui</name>
    <dbReference type="NCBI Taxonomy" id="2562237"/>
    <lineage>
        <taxon>Eukaryota</taxon>
        <taxon>Sar</taxon>
        <taxon>Alveolata</taxon>
        <taxon>Dinophyceae</taxon>
        <taxon>Suessiales</taxon>
        <taxon>Symbiodiniaceae</taxon>
        <taxon>Cladocopium</taxon>
    </lineage>
</organism>
<feature type="domain" description="RRM" evidence="3">
    <location>
        <begin position="3"/>
        <end position="75"/>
    </location>
</feature>
<evidence type="ECO:0000256" key="2">
    <source>
        <dbReference type="PROSITE-ProRule" id="PRU00176"/>
    </source>
</evidence>
<dbReference type="PROSITE" id="PS50102">
    <property type="entry name" value="RRM"/>
    <property type="match status" value="3"/>
</dbReference>
<dbReference type="EMBL" id="CAMXCT020001347">
    <property type="protein sequence ID" value="CAL1142607.1"/>
    <property type="molecule type" value="Genomic_DNA"/>
</dbReference>
<keyword evidence="1 2" id="KW-0694">RNA-binding</keyword>
<dbReference type="GO" id="GO:0003729">
    <property type="term" value="F:mRNA binding"/>
    <property type="evidence" value="ECO:0007669"/>
    <property type="project" value="TreeGrafter"/>
</dbReference>
<evidence type="ECO:0000259" key="3">
    <source>
        <dbReference type="PROSITE" id="PS50102"/>
    </source>
</evidence>
<dbReference type="SUPFAM" id="SSF54928">
    <property type="entry name" value="RNA-binding domain, RBD"/>
    <property type="match status" value="2"/>
</dbReference>
<dbReference type="InterPro" id="IPR012677">
    <property type="entry name" value="Nucleotide-bd_a/b_plait_sf"/>
</dbReference>
<evidence type="ECO:0000313" key="6">
    <source>
        <dbReference type="Proteomes" id="UP001152797"/>
    </source>
</evidence>
<dbReference type="GO" id="GO:1990904">
    <property type="term" value="C:ribonucleoprotein complex"/>
    <property type="evidence" value="ECO:0007669"/>
    <property type="project" value="TreeGrafter"/>
</dbReference>
<feature type="domain" description="RRM" evidence="3">
    <location>
        <begin position="199"/>
        <end position="272"/>
    </location>
</feature>
<dbReference type="CDD" id="cd00590">
    <property type="entry name" value="RRM_SF"/>
    <property type="match status" value="3"/>
</dbReference>
<accession>A0A9P1CDN0</accession>